<evidence type="ECO:0000313" key="2">
    <source>
        <dbReference type="EMBL" id="MFI2476845.1"/>
    </source>
</evidence>
<feature type="region of interest" description="Disordered" evidence="1">
    <location>
        <begin position="145"/>
        <end position="214"/>
    </location>
</feature>
<dbReference type="RefSeq" id="WP_357407391.1">
    <property type="nucleotide sequence ID" value="NZ_JBEYCD010000009.1"/>
</dbReference>
<evidence type="ECO:0000256" key="1">
    <source>
        <dbReference type="SAM" id="MobiDB-lite"/>
    </source>
</evidence>
<dbReference type="SUPFAM" id="SSF103647">
    <property type="entry name" value="TSP type-3 repeat"/>
    <property type="match status" value="1"/>
</dbReference>
<keyword evidence="3" id="KW-1185">Reference proteome</keyword>
<dbReference type="Proteomes" id="UP001611415">
    <property type="component" value="Unassembled WGS sequence"/>
</dbReference>
<gene>
    <name evidence="2" type="ORF">ACH49W_25965</name>
</gene>
<feature type="compositionally biased region" description="Polar residues" evidence="1">
    <location>
        <begin position="204"/>
        <end position="214"/>
    </location>
</feature>
<dbReference type="EMBL" id="JBIRYO010000019">
    <property type="protein sequence ID" value="MFI2476845.1"/>
    <property type="molecule type" value="Genomic_DNA"/>
</dbReference>
<evidence type="ECO:0000313" key="3">
    <source>
        <dbReference type="Proteomes" id="UP001611415"/>
    </source>
</evidence>
<protein>
    <recommendedName>
        <fullName evidence="4">VCBS repeat-containing protein</fullName>
    </recommendedName>
</protein>
<organism evidence="2 3">
    <name type="scientific">Nocardia xishanensis</name>
    <dbReference type="NCBI Taxonomy" id="238964"/>
    <lineage>
        <taxon>Bacteria</taxon>
        <taxon>Bacillati</taxon>
        <taxon>Actinomycetota</taxon>
        <taxon>Actinomycetes</taxon>
        <taxon>Mycobacteriales</taxon>
        <taxon>Nocardiaceae</taxon>
        <taxon>Nocardia</taxon>
    </lineage>
</organism>
<dbReference type="InterPro" id="IPR028974">
    <property type="entry name" value="TSP_type-3_rpt"/>
</dbReference>
<proteinExistence type="predicted"/>
<reference evidence="2 3" key="1">
    <citation type="submission" date="2024-10" db="EMBL/GenBank/DDBJ databases">
        <title>The Natural Products Discovery Center: Release of the First 8490 Sequenced Strains for Exploring Actinobacteria Biosynthetic Diversity.</title>
        <authorList>
            <person name="Kalkreuter E."/>
            <person name="Kautsar S.A."/>
            <person name="Yang D."/>
            <person name="Bader C.D."/>
            <person name="Teijaro C.N."/>
            <person name="Fluegel L."/>
            <person name="Davis C.M."/>
            <person name="Simpson J.R."/>
            <person name="Lauterbach L."/>
            <person name="Steele A.D."/>
            <person name="Gui C."/>
            <person name="Meng S."/>
            <person name="Li G."/>
            <person name="Viehrig K."/>
            <person name="Ye F."/>
            <person name="Su P."/>
            <person name="Kiefer A.F."/>
            <person name="Nichols A."/>
            <person name="Cepeda A.J."/>
            <person name="Yan W."/>
            <person name="Fan B."/>
            <person name="Jiang Y."/>
            <person name="Adhikari A."/>
            <person name="Zheng C.-J."/>
            <person name="Schuster L."/>
            <person name="Cowan T.M."/>
            <person name="Smanski M.J."/>
            <person name="Chevrette M.G."/>
            <person name="De Carvalho L.P.S."/>
            <person name="Shen B."/>
        </authorList>
    </citation>
    <scope>NUCLEOTIDE SEQUENCE [LARGE SCALE GENOMIC DNA]</scope>
    <source>
        <strain evidence="2 3">NPDC019275</strain>
    </source>
</reference>
<sequence length="214" mass="22420">MNDIEYGFGAGDGAVHVWSSPADLDLARTGTADAIQLDFDGDGLADDAMWDSHGTGVADVAALDLDDDGVLDHFYTDPTGLGTWDHQITGSAADASSEPLDWIVRTGSDPFATPQYGAAPAVTEALADYPIYPEPAAHVGAVNQISPWEHPTSPGEPAPAPNHSEPQHYSNPPGSEHPIWSDRTARQGGAPPLPTETEPLASASDLSGNSHSRY</sequence>
<comment type="caution">
    <text evidence="2">The sequence shown here is derived from an EMBL/GenBank/DDBJ whole genome shotgun (WGS) entry which is preliminary data.</text>
</comment>
<accession>A0ABW7X6X5</accession>
<name>A0ABW7X6X5_9NOCA</name>
<evidence type="ECO:0008006" key="4">
    <source>
        <dbReference type="Google" id="ProtNLM"/>
    </source>
</evidence>